<dbReference type="Proteomes" id="UP000800092">
    <property type="component" value="Unassembled WGS sequence"/>
</dbReference>
<dbReference type="EMBL" id="ML991775">
    <property type="protein sequence ID" value="KAF2238733.1"/>
    <property type="molecule type" value="Genomic_DNA"/>
</dbReference>
<organism evidence="2 3">
    <name type="scientific">Viridothelium virens</name>
    <name type="common">Speckled blister lichen</name>
    <name type="synonym">Trypethelium virens</name>
    <dbReference type="NCBI Taxonomy" id="1048519"/>
    <lineage>
        <taxon>Eukaryota</taxon>
        <taxon>Fungi</taxon>
        <taxon>Dikarya</taxon>
        <taxon>Ascomycota</taxon>
        <taxon>Pezizomycotina</taxon>
        <taxon>Dothideomycetes</taxon>
        <taxon>Dothideomycetes incertae sedis</taxon>
        <taxon>Trypetheliales</taxon>
        <taxon>Trypetheliaceae</taxon>
        <taxon>Viridothelium</taxon>
    </lineage>
</organism>
<feature type="compositionally biased region" description="Polar residues" evidence="1">
    <location>
        <begin position="17"/>
        <end position="30"/>
    </location>
</feature>
<gene>
    <name evidence="2" type="ORF">EV356DRAFT_529171</name>
</gene>
<feature type="region of interest" description="Disordered" evidence="1">
    <location>
        <begin position="1"/>
        <end position="30"/>
    </location>
</feature>
<protein>
    <submittedName>
        <fullName evidence="2">Uncharacterized protein</fullName>
    </submittedName>
</protein>
<name>A0A6A6HMI1_VIRVR</name>
<sequence>MLQLDASITIPSDEEASSASQRQIGEQTTFEEPHNRYYRFAAYHEEYCEISSNSITSFFPAAKPGADDAHVLSEAENDTASVSDKTPKIVRVNPGGSSQINWFNELLQHPELDSIRRHLINKIARIKTTSSGCQHVIGFTAGTRPIADKNYLEKLRTICTEAPSRYEIYHIALLKAKKARPAFNPPPYPRTPKSSAEALKVLKSRE</sequence>
<keyword evidence="3" id="KW-1185">Reference proteome</keyword>
<evidence type="ECO:0000313" key="2">
    <source>
        <dbReference type="EMBL" id="KAF2238733.1"/>
    </source>
</evidence>
<accession>A0A6A6HMI1</accession>
<reference evidence="2" key="1">
    <citation type="journal article" date="2020" name="Stud. Mycol.">
        <title>101 Dothideomycetes genomes: a test case for predicting lifestyles and emergence of pathogens.</title>
        <authorList>
            <person name="Haridas S."/>
            <person name="Albert R."/>
            <person name="Binder M."/>
            <person name="Bloem J."/>
            <person name="Labutti K."/>
            <person name="Salamov A."/>
            <person name="Andreopoulos B."/>
            <person name="Baker S."/>
            <person name="Barry K."/>
            <person name="Bills G."/>
            <person name="Bluhm B."/>
            <person name="Cannon C."/>
            <person name="Castanera R."/>
            <person name="Culley D."/>
            <person name="Daum C."/>
            <person name="Ezra D."/>
            <person name="Gonzalez J."/>
            <person name="Henrissat B."/>
            <person name="Kuo A."/>
            <person name="Liang C."/>
            <person name="Lipzen A."/>
            <person name="Lutzoni F."/>
            <person name="Magnuson J."/>
            <person name="Mondo S."/>
            <person name="Nolan M."/>
            <person name="Ohm R."/>
            <person name="Pangilinan J."/>
            <person name="Park H.-J."/>
            <person name="Ramirez L."/>
            <person name="Alfaro M."/>
            <person name="Sun H."/>
            <person name="Tritt A."/>
            <person name="Yoshinaga Y."/>
            <person name="Zwiers L.-H."/>
            <person name="Turgeon B."/>
            <person name="Goodwin S."/>
            <person name="Spatafora J."/>
            <person name="Crous P."/>
            <person name="Grigoriev I."/>
        </authorList>
    </citation>
    <scope>NUCLEOTIDE SEQUENCE</scope>
    <source>
        <strain evidence="2">Tuck. ex Michener</strain>
    </source>
</reference>
<evidence type="ECO:0000256" key="1">
    <source>
        <dbReference type="SAM" id="MobiDB-lite"/>
    </source>
</evidence>
<evidence type="ECO:0000313" key="3">
    <source>
        <dbReference type="Proteomes" id="UP000800092"/>
    </source>
</evidence>
<feature type="region of interest" description="Disordered" evidence="1">
    <location>
        <begin position="182"/>
        <end position="206"/>
    </location>
</feature>
<proteinExistence type="predicted"/>
<dbReference type="AlphaFoldDB" id="A0A6A6HMI1"/>